<evidence type="ECO:0000313" key="3">
    <source>
        <dbReference type="EMBL" id="TYQ06084.1"/>
    </source>
</evidence>
<dbReference type="InterPro" id="IPR000073">
    <property type="entry name" value="AB_hydrolase_1"/>
</dbReference>
<dbReference type="GO" id="GO:0016020">
    <property type="term" value="C:membrane"/>
    <property type="evidence" value="ECO:0007669"/>
    <property type="project" value="TreeGrafter"/>
</dbReference>
<dbReference type="InterPro" id="IPR050266">
    <property type="entry name" value="AB_hydrolase_sf"/>
</dbReference>
<dbReference type="EMBL" id="VNIQ01000002">
    <property type="protein sequence ID" value="TYQ06084.1"/>
    <property type="molecule type" value="Genomic_DNA"/>
</dbReference>
<feature type="domain" description="AB hydrolase-1" evidence="2">
    <location>
        <begin position="87"/>
        <end position="318"/>
    </location>
</feature>
<feature type="region of interest" description="Disordered" evidence="1">
    <location>
        <begin position="22"/>
        <end position="43"/>
    </location>
</feature>
<name>A0A652YT52_NOCGL</name>
<accession>A0A652YT52</accession>
<dbReference type="AlphaFoldDB" id="A0A652YT52"/>
<evidence type="ECO:0000256" key="1">
    <source>
        <dbReference type="SAM" id="MobiDB-lite"/>
    </source>
</evidence>
<gene>
    <name evidence="3" type="ORF">FNL38_102214</name>
</gene>
<dbReference type="SUPFAM" id="SSF53474">
    <property type="entry name" value="alpha/beta-Hydrolases"/>
    <property type="match status" value="1"/>
</dbReference>
<comment type="caution">
    <text evidence="3">The sequence shown here is derived from an EMBL/GenBank/DDBJ whole genome shotgun (WGS) entry which is preliminary data.</text>
</comment>
<dbReference type="PRINTS" id="PR00111">
    <property type="entry name" value="ABHYDROLASE"/>
</dbReference>
<dbReference type="InterPro" id="IPR029058">
    <property type="entry name" value="AB_hydrolase_fold"/>
</dbReference>
<dbReference type="PANTHER" id="PTHR43798:SF33">
    <property type="entry name" value="HYDROLASE, PUTATIVE (AFU_ORTHOLOGUE AFUA_2G14860)-RELATED"/>
    <property type="match status" value="1"/>
</dbReference>
<dbReference type="Gene3D" id="3.40.50.1820">
    <property type="entry name" value="alpha/beta hydrolase"/>
    <property type="match status" value="1"/>
</dbReference>
<sequence>MNTVNTSTNNDSVVRLTAGQLDDIDAPPTEGPHMSETANSTPTVNTTNYRSIWGYLQELEFRQGFVEVEGVRTRFAEAGSTDKPHAILLHGTGGHWETFAPNLGALSEHYHCVAIDMVGNGFSEKPDYDYEIDVYVRQILAVMDKFSMDKAHLIGMSLGAWVSAAVAVNHPDRVNKLILMSPAGLIATASNMARIRAERTAAVENPTWDSIHKVFEHLIADEDNRLPDLVALRQVIYRRDDTRNTIDHLLILQDASARDRNLIPEKKWATITAPTMVVASGKDHGEYQNTARTVARVIPTSEIFEMAEVRHWPHFEDPESFNPAALAFLGK</sequence>
<protein>
    <submittedName>
        <fullName evidence="3">Pimeloyl-ACP methyl ester carboxylesterase</fullName>
    </submittedName>
</protein>
<organism evidence="3">
    <name type="scientific">Nocardia globerula</name>
    <dbReference type="NCBI Taxonomy" id="1818"/>
    <lineage>
        <taxon>Bacteria</taxon>
        <taxon>Bacillati</taxon>
        <taxon>Actinomycetota</taxon>
        <taxon>Actinomycetes</taxon>
        <taxon>Mycobacteriales</taxon>
        <taxon>Nocardiaceae</taxon>
        <taxon>Nocardia</taxon>
    </lineage>
</organism>
<dbReference type="PANTHER" id="PTHR43798">
    <property type="entry name" value="MONOACYLGLYCEROL LIPASE"/>
    <property type="match status" value="1"/>
</dbReference>
<dbReference type="Pfam" id="PF00561">
    <property type="entry name" value="Abhydrolase_1"/>
    <property type="match status" value="1"/>
</dbReference>
<evidence type="ECO:0000259" key="2">
    <source>
        <dbReference type="Pfam" id="PF00561"/>
    </source>
</evidence>
<proteinExistence type="predicted"/>
<reference evidence="3" key="1">
    <citation type="submission" date="2019-07" db="EMBL/GenBank/DDBJ databases">
        <title>Genomic Encyclopedia of Type Strains, Phase IV (KMG-IV): sequencing the most valuable type-strain genomes for metagenomic binning, comparative biology and taxonomic classification.</title>
        <authorList>
            <person name="Goeker M."/>
        </authorList>
    </citation>
    <scope>NUCLEOTIDE SEQUENCE</scope>
    <source>
        <strain evidence="3">DSM 44596</strain>
    </source>
</reference>
<dbReference type="GO" id="GO:0003824">
    <property type="term" value="F:catalytic activity"/>
    <property type="evidence" value="ECO:0007669"/>
    <property type="project" value="UniProtKB-ARBA"/>
</dbReference>